<organism evidence="2 3">
    <name type="scientific">Vicia faba</name>
    <name type="common">Broad bean</name>
    <name type="synonym">Faba vulgaris</name>
    <dbReference type="NCBI Taxonomy" id="3906"/>
    <lineage>
        <taxon>Eukaryota</taxon>
        <taxon>Viridiplantae</taxon>
        <taxon>Streptophyta</taxon>
        <taxon>Embryophyta</taxon>
        <taxon>Tracheophyta</taxon>
        <taxon>Spermatophyta</taxon>
        <taxon>Magnoliopsida</taxon>
        <taxon>eudicotyledons</taxon>
        <taxon>Gunneridae</taxon>
        <taxon>Pentapetalae</taxon>
        <taxon>rosids</taxon>
        <taxon>fabids</taxon>
        <taxon>Fabales</taxon>
        <taxon>Fabaceae</taxon>
        <taxon>Papilionoideae</taxon>
        <taxon>50 kb inversion clade</taxon>
        <taxon>NPAAA clade</taxon>
        <taxon>Hologalegina</taxon>
        <taxon>IRL clade</taxon>
        <taxon>Fabeae</taxon>
        <taxon>Vicia</taxon>
    </lineage>
</organism>
<dbReference type="Proteomes" id="UP001157006">
    <property type="component" value="Chromosome 3"/>
</dbReference>
<gene>
    <name evidence="2" type="ORF">VFH_III131520</name>
</gene>
<dbReference type="AlphaFoldDB" id="A0AAV1A5A7"/>
<protein>
    <submittedName>
        <fullName evidence="2">Uncharacterized protein</fullName>
    </submittedName>
</protein>
<dbReference type="EMBL" id="OX451738">
    <property type="protein sequence ID" value="CAI8604407.1"/>
    <property type="molecule type" value="Genomic_DNA"/>
</dbReference>
<evidence type="ECO:0000313" key="2">
    <source>
        <dbReference type="EMBL" id="CAI8604407.1"/>
    </source>
</evidence>
<feature type="region of interest" description="Disordered" evidence="1">
    <location>
        <begin position="20"/>
        <end position="44"/>
    </location>
</feature>
<accession>A0AAV1A5A7</accession>
<evidence type="ECO:0000313" key="3">
    <source>
        <dbReference type="Proteomes" id="UP001157006"/>
    </source>
</evidence>
<sequence length="330" mass="37242">MVEKKLRIKGCKKFHDKNKWKPNATSTGSIAHTTRKGSSSKGRYCNNGGTGHINREKILHVTLGNIPKVKIKSLGKLVNPDREKIYKGNIYEEERPTTDNMYQQSSLKDGFRLKLEGGIGGKFNGQTGGPPNFEQPMVLQMKKLKKNNGYVNTRPIKMPSHKYGGLINQKQDRVFGEAETSVLKSSYKMYVSYISLHNTPLVINSDLADGGNMSDVPLRYVPMRNHHLTIMSYGDDSYETNLRNPYGDKHVPGIMSDMLTNSQVHKENDNHDHKYVEVDITISYGGFVNNHDHAFEDVKTMVKGEISKNESIQMICTSNSKEYKLIIKGT</sequence>
<reference evidence="2 3" key="1">
    <citation type="submission" date="2023-01" db="EMBL/GenBank/DDBJ databases">
        <authorList>
            <person name="Kreplak J."/>
        </authorList>
    </citation>
    <scope>NUCLEOTIDE SEQUENCE [LARGE SCALE GENOMIC DNA]</scope>
</reference>
<evidence type="ECO:0000256" key="1">
    <source>
        <dbReference type="SAM" id="MobiDB-lite"/>
    </source>
</evidence>
<feature type="compositionally biased region" description="Polar residues" evidence="1">
    <location>
        <begin position="23"/>
        <end position="41"/>
    </location>
</feature>
<keyword evidence="3" id="KW-1185">Reference proteome</keyword>
<name>A0AAV1A5A7_VICFA</name>
<proteinExistence type="predicted"/>